<dbReference type="Proteomes" id="UP001062846">
    <property type="component" value="Chromosome 3"/>
</dbReference>
<keyword evidence="2" id="KW-1185">Reference proteome</keyword>
<sequence length="370" mass="41325">MQPKISSFFKNPSDSSSSAPKSDDPPPVYDDLFGCEVTNRKEPEIRITYQRRRPPNPPNSGSDGGSVGDMPKRADLGDLSSKPVPSLSRKVLNKKRSYAQFHLELGQSDFLLRTCTTCGFKYAAGDEGDEKVHKTFHKDYTHGIQFKLMEQGWRNEREIQMPALKGSRIILVLEDDPAHQRNKVQEVVKMMEMELGEEWIFHKHCKVYLFVESQRIAGCLVAEQIKKAYKILSSSKGGGGHKGTGAKDARPDSTTLQFGEVIFQREVTRKATSHTSYEVLEGNRSGAIFCEEETVPARCGIRAIWVSPCNRRKHIASHLLDAARRSFCMEVVLEHSQLAFSQPTSAGKALASTYTGTPSFLVYKASDSDC</sequence>
<gene>
    <name evidence="1" type="ORF">RHMOL_Rhmol03G0072000</name>
</gene>
<organism evidence="1 2">
    <name type="scientific">Rhododendron molle</name>
    <name type="common">Chinese azalea</name>
    <name type="synonym">Azalea mollis</name>
    <dbReference type="NCBI Taxonomy" id="49168"/>
    <lineage>
        <taxon>Eukaryota</taxon>
        <taxon>Viridiplantae</taxon>
        <taxon>Streptophyta</taxon>
        <taxon>Embryophyta</taxon>
        <taxon>Tracheophyta</taxon>
        <taxon>Spermatophyta</taxon>
        <taxon>Magnoliopsida</taxon>
        <taxon>eudicotyledons</taxon>
        <taxon>Gunneridae</taxon>
        <taxon>Pentapetalae</taxon>
        <taxon>asterids</taxon>
        <taxon>Ericales</taxon>
        <taxon>Ericaceae</taxon>
        <taxon>Ericoideae</taxon>
        <taxon>Rhodoreae</taxon>
        <taxon>Rhododendron</taxon>
    </lineage>
</organism>
<reference evidence="1" key="1">
    <citation type="submission" date="2022-02" db="EMBL/GenBank/DDBJ databases">
        <title>Plant Genome Project.</title>
        <authorList>
            <person name="Zhang R.-G."/>
        </authorList>
    </citation>
    <scope>NUCLEOTIDE SEQUENCE</scope>
    <source>
        <strain evidence="1">AT1</strain>
    </source>
</reference>
<evidence type="ECO:0000313" key="1">
    <source>
        <dbReference type="EMBL" id="KAI8562908.1"/>
    </source>
</evidence>
<comment type="caution">
    <text evidence="1">The sequence shown here is derived from an EMBL/GenBank/DDBJ whole genome shotgun (WGS) entry which is preliminary data.</text>
</comment>
<name>A0ACC0PB36_RHOML</name>
<accession>A0ACC0PB36</accession>
<proteinExistence type="predicted"/>
<protein>
    <submittedName>
        <fullName evidence="1">Uncharacterized protein</fullName>
    </submittedName>
</protein>
<dbReference type="EMBL" id="CM046390">
    <property type="protein sequence ID" value="KAI8562908.1"/>
    <property type="molecule type" value="Genomic_DNA"/>
</dbReference>
<evidence type="ECO:0000313" key="2">
    <source>
        <dbReference type="Proteomes" id="UP001062846"/>
    </source>
</evidence>